<dbReference type="Gene3D" id="3.30.60.60">
    <property type="entry name" value="N-acetyl transferase-like"/>
    <property type="match status" value="1"/>
</dbReference>
<evidence type="ECO:0000256" key="3">
    <source>
        <dbReference type="ARBA" id="ARBA00013184"/>
    </source>
</evidence>
<feature type="region of interest" description="Disordered" evidence="17">
    <location>
        <begin position="1028"/>
        <end position="1062"/>
    </location>
</feature>
<keyword evidence="10" id="KW-0007">Acetylation</keyword>
<feature type="compositionally biased region" description="Acidic residues" evidence="17">
    <location>
        <begin position="1241"/>
        <end position="1267"/>
    </location>
</feature>
<dbReference type="CDD" id="cd15527">
    <property type="entry name" value="PHD2_KAT6A_6B"/>
    <property type="match status" value="1"/>
</dbReference>
<evidence type="ECO:0000256" key="13">
    <source>
        <dbReference type="ARBA" id="ARBA00023242"/>
    </source>
</evidence>
<evidence type="ECO:0000256" key="5">
    <source>
        <dbReference type="ARBA" id="ARBA00022723"/>
    </source>
</evidence>
<feature type="region of interest" description="Disordered" evidence="17">
    <location>
        <begin position="448"/>
        <end position="481"/>
    </location>
</feature>
<reference evidence="20" key="1">
    <citation type="journal article" date="2020" name="Nat. Commun.">
        <title>Large-scale genome sequencing of mycorrhizal fungi provides insights into the early evolution of symbiotic traits.</title>
        <authorList>
            <person name="Miyauchi S."/>
            <person name="Kiss E."/>
            <person name="Kuo A."/>
            <person name="Drula E."/>
            <person name="Kohler A."/>
            <person name="Sanchez-Garcia M."/>
            <person name="Morin E."/>
            <person name="Andreopoulos B."/>
            <person name="Barry K.W."/>
            <person name="Bonito G."/>
            <person name="Buee M."/>
            <person name="Carver A."/>
            <person name="Chen C."/>
            <person name="Cichocki N."/>
            <person name="Clum A."/>
            <person name="Culley D."/>
            <person name="Crous P.W."/>
            <person name="Fauchery L."/>
            <person name="Girlanda M."/>
            <person name="Hayes R.D."/>
            <person name="Keri Z."/>
            <person name="LaButti K."/>
            <person name="Lipzen A."/>
            <person name="Lombard V."/>
            <person name="Magnuson J."/>
            <person name="Maillard F."/>
            <person name="Murat C."/>
            <person name="Nolan M."/>
            <person name="Ohm R.A."/>
            <person name="Pangilinan J."/>
            <person name="Pereira M.F."/>
            <person name="Perotto S."/>
            <person name="Peter M."/>
            <person name="Pfister S."/>
            <person name="Riley R."/>
            <person name="Sitrit Y."/>
            <person name="Stielow J.B."/>
            <person name="Szollosi G."/>
            <person name="Zifcakova L."/>
            <person name="Stursova M."/>
            <person name="Spatafora J.W."/>
            <person name="Tedersoo L."/>
            <person name="Vaario L.M."/>
            <person name="Yamada A."/>
            <person name="Yan M."/>
            <person name="Wang P."/>
            <person name="Xu J."/>
            <person name="Bruns T."/>
            <person name="Baldrian P."/>
            <person name="Vilgalys R."/>
            <person name="Dunand C."/>
            <person name="Henrissat B."/>
            <person name="Grigoriev I.V."/>
            <person name="Hibbett D."/>
            <person name="Nagy L.G."/>
            <person name="Martin F.M."/>
        </authorList>
    </citation>
    <scope>NUCLEOTIDE SEQUENCE</scope>
    <source>
        <strain evidence="20">UH-Tt-Lm1</strain>
    </source>
</reference>
<dbReference type="GO" id="GO:0003712">
    <property type="term" value="F:transcription coregulator activity"/>
    <property type="evidence" value="ECO:0007669"/>
    <property type="project" value="TreeGrafter"/>
</dbReference>
<feature type="region of interest" description="Disordered" evidence="17">
    <location>
        <begin position="1201"/>
        <end position="1267"/>
    </location>
</feature>
<dbReference type="FunFam" id="3.30.40.10:FF:000005">
    <property type="entry name" value="zinc finger protein isoform X1"/>
    <property type="match status" value="1"/>
</dbReference>
<feature type="region of interest" description="Disordered" evidence="17">
    <location>
        <begin position="415"/>
        <end position="434"/>
    </location>
</feature>
<evidence type="ECO:0000256" key="7">
    <source>
        <dbReference type="ARBA" id="ARBA00022771"/>
    </source>
</evidence>
<evidence type="ECO:0000259" key="18">
    <source>
        <dbReference type="PROSITE" id="PS50016"/>
    </source>
</evidence>
<proteinExistence type="inferred from homology"/>
<evidence type="ECO:0000256" key="11">
    <source>
        <dbReference type="ARBA" id="ARBA00023015"/>
    </source>
</evidence>
<evidence type="ECO:0000313" key="21">
    <source>
        <dbReference type="Proteomes" id="UP000736335"/>
    </source>
</evidence>
<dbReference type="GO" id="GO:0008270">
    <property type="term" value="F:zinc ion binding"/>
    <property type="evidence" value="ECO:0007669"/>
    <property type="project" value="UniProtKB-KW"/>
</dbReference>
<dbReference type="GO" id="GO:0004402">
    <property type="term" value="F:histone acetyltransferase activity"/>
    <property type="evidence" value="ECO:0007669"/>
    <property type="project" value="InterPro"/>
</dbReference>
<dbReference type="PANTHER" id="PTHR10615:SF161">
    <property type="entry name" value="HISTONE ACETYLTRANSFERASE KAT7"/>
    <property type="match status" value="1"/>
</dbReference>
<keyword evidence="13 16" id="KW-0539">Nucleus</keyword>
<feature type="region of interest" description="Disordered" evidence="17">
    <location>
        <begin position="902"/>
        <end position="1016"/>
    </location>
</feature>
<keyword evidence="6" id="KW-0677">Repeat</keyword>
<keyword evidence="8" id="KW-0862">Zinc</keyword>
<dbReference type="Gene3D" id="1.10.10.10">
    <property type="entry name" value="Winged helix-like DNA-binding domain superfamily/Winged helix DNA-binding domain"/>
    <property type="match status" value="1"/>
</dbReference>
<keyword evidence="5" id="KW-0479">Metal-binding</keyword>
<feature type="compositionally biased region" description="Basic residues" evidence="17">
    <location>
        <begin position="304"/>
        <end position="317"/>
    </location>
</feature>
<feature type="region of interest" description="Disordered" evidence="17">
    <location>
        <begin position="71"/>
        <end position="118"/>
    </location>
</feature>
<dbReference type="InterPro" id="IPR040706">
    <property type="entry name" value="Zf-MYST"/>
</dbReference>
<comment type="catalytic activity">
    <reaction evidence="16">
        <text>L-lysyl-[protein] + acetyl-CoA = N(6)-acetyl-L-lysyl-[protein] + CoA + H(+)</text>
        <dbReference type="Rhea" id="RHEA:45948"/>
        <dbReference type="Rhea" id="RHEA-COMP:9752"/>
        <dbReference type="Rhea" id="RHEA-COMP:10731"/>
        <dbReference type="ChEBI" id="CHEBI:15378"/>
        <dbReference type="ChEBI" id="CHEBI:29969"/>
        <dbReference type="ChEBI" id="CHEBI:57287"/>
        <dbReference type="ChEBI" id="CHEBI:57288"/>
        <dbReference type="ChEBI" id="CHEBI:61930"/>
        <dbReference type="EC" id="2.3.1.48"/>
    </reaction>
</comment>
<dbReference type="Pfam" id="PF00628">
    <property type="entry name" value="PHD"/>
    <property type="match status" value="1"/>
</dbReference>
<evidence type="ECO:0000256" key="4">
    <source>
        <dbReference type="ARBA" id="ARBA00022679"/>
    </source>
</evidence>
<feature type="compositionally biased region" description="Pro residues" evidence="17">
    <location>
        <begin position="452"/>
        <end position="462"/>
    </location>
</feature>
<evidence type="ECO:0000256" key="6">
    <source>
        <dbReference type="ARBA" id="ARBA00022737"/>
    </source>
</evidence>
<dbReference type="InterPro" id="IPR016181">
    <property type="entry name" value="Acyl_CoA_acyltransferase"/>
</dbReference>
<keyword evidence="11" id="KW-0805">Transcription regulation</keyword>
<feature type="compositionally biased region" description="Polar residues" evidence="17">
    <location>
        <begin position="973"/>
        <end position="989"/>
    </location>
</feature>
<dbReference type="EC" id="2.3.1.48" evidence="3 16"/>
<dbReference type="GO" id="GO:0003682">
    <property type="term" value="F:chromatin binding"/>
    <property type="evidence" value="ECO:0007669"/>
    <property type="project" value="TreeGrafter"/>
</dbReference>
<dbReference type="EMBL" id="WIUZ02000002">
    <property type="protein sequence ID" value="KAF9790486.1"/>
    <property type="molecule type" value="Genomic_DNA"/>
</dbReference>
<dbReference type="CDD" id="cd15526">
    <property type="entry name" value="PHD1_MOZ_d4"/>
    <property type="match status" value="1"/>
</dbReference>
<gene>
    <name evidence="20" type="ORF">BJ322DRAFT_1104139</name>
</gene>
<feature type="compositionally biased region" description="Basic and acidic residues" evidence="17">
    <location>
        <begin position="364"/>
        <end position="406"/>
    </location>
</feature>
<reference evidence="20" key="2">
    <citation type="submission" date="2020-11" db="EMBL/GenBank/DDBJ databases">
        <authorList>
            <consortium name="DOE Joint Genome Institute"/>
            <person name="Kuo A."/>
            <person name="Miyauchi S."/>
            <person name="Kiss E."/>
            <person name="Drula E."/>
            <person name="Kohler A."/>
            <person name="Sanchez-Garcia M."/>
            <person name="Andreopoulos B."/>
            <person name="Barry K.W."/>
            <person name="Bonito G."/>
            <person name="Buee M."/>
            <person name="Carver A."/>
            <person name="Chen C."/>
            <person name="Cichocki N."/>
            <person name="Clum A."/>
            <person name="Culley D."/>
            <person name="Crous P.W."/>
            <person name="Fauchery L."/>
            <person name="Girlanda M."/>
            <person name="Hayes R."/>
            <person name="Keri Z."/>
            <person name="Labutti K."/>
            <person name="Lipzen A."/>
            <person name="Lombard V."/>
            <person name="Magnuson J."/>
            <person name="Maillard F."/>
            <person name="Morin E."/>
            <person name="Murat C."/>
            <person name="Nolan M."/>
            <person name="Ohm R."/>
            <person name="Pangilinan J."/>
            <person name="Pereira M."/>
            <person name="Perotto S."/>
            <person name="Peter M."/>
            <person name="Riley R."/>
            <person name="Sitrit Y."/>
            <person name="Stielow B."/>
            <person name="Szollosi G."/>
            <person name="Zifcakova L."/>
            <person name="Stursova M."/>
            <person name="Spatafora J.W."/>
            <person name="Tedersoo L."/>
            <person name="Vaario L.-M."/>
            <person name="Yamada A."/>
            <person name="Yan M."/>
            <person name="Wang P."/>
            <person name="Xu J."/>
            <person name="Bruns T."/>
            <person name="Baldrian P."/>
            <person name="Vilgalys R."/>
            <person name="Henrissat B."/>
            <person name="Grigoriev I.V."/>
            <person name="Hibbett D."/>
            <person name="Nagy L.G."/>
            <person name="Martin F.M."/>
        </authorList>
    </citation>
    <scope>NUCLEOTIDE SEQUENCE</scope>
    <source>
        <strain evidence="20">UH-Tt-Lm1</strain>
    </source>
</reference>
<feature type="region of interest" description="Disordered" evidence="17">
    <location>
        <begin position="254"/>
        <end position="406"/>
    </location>
</feature>
<dbReference type="GO" id="GO:1990467">
    <property type="term" value="C:NuA3a histone acetyltransferase complex"/>
    <property type="evidence" value="ECO:0007669"/>
    <property type="project" value="TreeGrafter"/>
</dbReference>
<protein>
    <recommendedName>
        <fullName evidence="3 16">Histone acetyltransferase</fullName>
        <ecNumber evidence="3 16">2.3.1.48</ecNumber>
    </recommendedName>
</protein>
<accession>A0A9P6HNN2</accession>
<dbReference type="Gene3D" id="3.30.40.10">
    <property type="entry name" value="Zinc/RING finger domain, C3HC4 (zinc finger)"/>
    <property type="match status" value="1"/>
</dbReference>
<keyword evidence="4" id="KW-0808">Transferase</keyword>
<dbReference type="OrthoDB" id="787137at2759"/>
<dbReference type="InterPro" id="IPR013083">
    <property type="entry name" value="Znf_RING/FYVE/PHD"/>
</dbReference>
<dbReference type="InterPro" id="IPR050603">
    <property type="entry name" value="MYST_HAT"/>
</dbReference>
<organism evidence="20 21">
    <name type="scientific">Thelephora terrestris</name>
    <dbReference type="NCBI Taxonomy" id="56493"/>
    <lineage>
        <taxon>Eukaryota</taxon>
        <taxon>Fungi</taxon>
        <taxon>Dikarya</taxon>
        <taxon>Basidiomycota</taxon>
        <taxon>Agaricomycotina</taxon>
        <taxon>Agaricomycetes</taxon>
        <taxon>Thelephorales</taxon>
        <taxon>Thelephoraceae</taxon>
        <taxon>Thelephora</taxon>
    </lineage>
</organism>
<evidence type="ECO:0000256" key="10">
    <source>
        <dbReference type="ARBA" id="ARBA00022990"/>
    </source>
</evidence>
<dbReference type="AlphaFoldDB" id="A0A9P6HNN2"/>
<keyword evidence="9" id="KW-0156">Chromatin regulator</keyword>
<feature type="compositionally biased region" description="Polar residues" evidence="17">
    <location>
        <begin position="1201"/>
        <end position="1217"/>
    </location>
</feature>
<dbReference type="SUPFAM" id="SSF55729">
    <property type="entry name" value="Acyl-CoA N-acyltransferases (Nat)"/>
    <property type="match status" value="1"/>
</dbReference>
<evidence type="ECO:0000256" key="14">
    <source>
        <dbReference type="PIRSR" id="PIRSR602717-51"/>
    </source>
</evidence>
<evidence type="ECO:0000256" key="17">
    <source>
        <dbReference type="SAM" id="MobiDB-lite"/>
    </source>
</evidence>
<evidence type="ECO:0000256" key="1">
    <source>
        <dbReference type="ARBA" id="ARBA00004123"/>
    </source>
</evidence>
<dbReference type="FunFam" id="3.30.60.60:FF:000001">
    <property type="entry name" value="Histone acetyltransferase"/>
    <property type="match status" value="1"/>
</dbReference>
<name>A0A9P6HNN2_9AGAM</name>
<dbReference type="InterPro" id="IPR019787">
    <property type="entry name" value="Znf_PHD-finger"/>
</dbReference>
<dbReference type="InterPro" id="IPR002717">
    <property type="entry name" value="HAT_MYST-type"/>
</dbReference>
<keyword evidence="21" id="KW-1185">Reference proteome</keyword>
<feature type="domain" description="MYST-type HAT" evidence="19">
    <location>
        <begin position="483"/>
        <end position="806"/>
    </location>
</feature>
<evidence type="ECO:0000256" key="2">
    <source>
        <dbReference type="ARBA" id="ARBA00010107"/>
    </source>
</evidence>
<evidence type="ECO:0000313" key="20">
    <source>
        <dbReference type="EMBL" id="KAF9790486.1"/>
    </source>
</evidence>
<evidence type="ECO:0000259" key="19">
    <source>
        <dbReference type="PROSITE" id="PS51726"/>
    </source>
</evidence>
<evidence type="ECO:0000256" key="15">
    <source>
        <dbReference type="PROSITE-ProRule" id="PRU00146"/>
    </source>
</evidence>
<feature type="domain" description="PHD-type" evidence="18">
    <location>
        <begin position="120"/>
        <end position="178"/>
    </location>
</feature>
<feature type="compositionally biased region" description="Polar residues" evidence="17">
    <location>
        <begin position="266"/>
        <end position="281"/>
    </location>
</feature>
<evidence type="ECO:0000256" key="8">
    <source>
        <dbReference type="ARBA" id="ARBA00022833"/>
    </source>
</evidence>
<dbReference type="Proteomes" id="UP000736335">
    <property type="component" value="Unassembled WGS sequence"/>
</dbReference>
<sequence length="1267" mass="140789">MRGLAFPTDPINKRDYSAERETPYLNGAQEIPIDPALAGPTVDPAIVTQEQANRTASQFPLQHQPEYQHQYRSQCSPGPQGDPFAPQPAQIPIFFSQPPTPTTIAPTSKHPKRKRPPKREELCSFCRGNDHRNKHGQPELMVTCITCGRSGHPTCMDLGPVGEIMRSYPWKCIECKTCEICDEKGDDARILFCDFCDRGWHMDCLQPPLEEAPRGKWHCPICPPLSHPGIFQSVPPPGIQVEFQSEIYATIDQGSPSSLQPIRASSVASTSYSHEPQTRAASSRRGKGKGIFTDESEIESPLTRRQRRARNNGKGKARMSETEEDGLDPDPTPRGVKRMKLKLGTQPPTPTRMVVRLKLPPMSKGKEREEEEPPGKDVFEDLLSAEDRDTSKTTIEASDKSKFEKSRLQAESKLFLPQPTPQFDPGTPSFTSSRPLRRSAYTQLLAQTQPSTPRPLDSPLPSTPNAASPSPFPFPPVASSSTAPTLRIRTIRFGEYDIQTWYDAPFPEEYANLPDGRLWICEFCLKYMKSHFISVRHRTKCKMRHPPGDEIYRDAAVSVFEVDGRRNKIYCQNLCLLSKMFLDHKSLFYDVEPFLFYVITESDCVGARFVGYFSKEKQSPKDYNVSCIMTLPVRQRKGWGNLLIDLSYLLSKKEGRTGSPEKPLSALGALGYKNYWTLSLMRYLSTAPPGIRLEDISAATSITIEDICSILNQQGMIQNRRDNTPYSPSMRPSPGQSIRFVRGRKTGSARKLLQRKQTDDDLSRGPFVPPKDYEIVWDPETVKAYLDKWNAKGYLTLKPEKLKWSPFILQRAAKPATNAPLTAVDHGTEVKIVDVTIKKEDGRPRSVAVEEKLRTPSVSTKDDESSVDLALHVQGQALSPESTSRLKAQIEKDHKLALKLANISTPSTRRTRLRSRDGSTPQVYHNSPTPDTPRTRSRIANGSNVVPGTPDARSPSVMSTVARLRHREERSRSGSAAKSTITRSRSALRTPSIADDEDDEEVDYRNAGGDGGSDADYIDVEVDVDEDEKFPLGLPEEEAKSVPMKRLRSRSGTAPNHQDPDLVQPAYVDKDLLTTTGIKRSDSNRSLTRKRMRIDSSPSMEDSLALPPEEVKHRLSPSTLDIPAVTHEQGIPVNGSGINGTHSDSPPIKADSPPTFKMEKIPEADLDIVASLTALKNGGRFSDVPILIKDQGIAFPLITSVSPDADSTNPNPTTNSVPIIETTDDDGFSGNPSDPLGPRIEEEDEYGDIDAEGELDDEEGIDIEAVL</sequence>
<evidence type="ECO:0000256" key="16">
    <source>
        <dbReference type="RuleBase" id="RU361211"/>
    </source>
</evidence>
<keyword evidence="12" id="KW-0804">Transcription</keyword>
<dbReference type="InterPro" id="IPR001965">
    <property type="entry name" value="Znf_PHD"/>
</dbReference>
<dbReference type="GO" id="GO:0005634">
    <property type="term" value="C:nucleus"/>
    <property type="evidence" value="ECO:0007669"/>
    <property type="project" value="UniProtKB-SubCell"/>
</dbReference>
<dbReference type="PROSITE" id="PS50016">
    <property type="entry name" value="ZF_PHD_2"/>
    <property type="match status" value="2"/>
</dbReference>
<dbReference type="FunFam" id="3.40.630.30:FF:000001">
    <property type="entry name" value="Histone acetyltransferase"/>
    <property type="match status" value="1"/>
</dbReference>
<dbReference type="InterPro" id="IPR036388">
    <property type="entry name" value="WH-like_DNA-bd_sf"/>
</dbReference>
<dbReference type="PROSITE" id="PS51726">
    <property type="entry name" value="MYST_HAT"/>
    <property type="match status" value="1"/>
</dbReference>
<feature type="domain" description="PHD-type" evidence="18">
    <location>
        <begin position="175"/>
        <end position="225"/>
    </location>
</feature>
<dbReference type="Pfam" id="PF17772">
    <property type="entry name" value="zf-MYST"/>
    <property type="match status" value="1"/>
</dbReference>
<evidence type="ECO:0000256" key="12">
    <source>
        <dbReference type="ARBA" id="ARBA00023163"/>
    </source>
</evidence>
<dbReference type="SMART" id="SM00249">
    <property type="entry name" value="PHD"/>
    <property type="match status" value="2"/>
</dbReference>
<dbReference type="PANTHER" id="PTHR10615">
    <property type="entry name" value="HISTONE ACETYLTRANSFERASE"/>
    <property type="match status" value="1"/>
</dbReference>
<dbReference type="SUPFAM" id="SSF57903">
    <property type="entry name" value="FYVE/PHD zinc finger"/>
    <property type="match status" value="2"/>
</dbReference>
<dbReference type="Gene3D" id="3.40.630.30">
    <property type="match status" value="1"/>
</dbReference>
<comment type="subcellular location">
    <subcellularLocation>
        <location evidence="1 16">Nucleus</location>
    </subcellularLocation>
</comment>
<dbReference type="GO" id="GO:0031507">
    <property type="term" value="P:heterochromatin formation"/>
    <property type="evidence" value="ECO:0007669"/>
    <property type="project" value="UniProtKB-ARBA"/>
</dbReference>
<comment type="similarity">
    <text evidence="2 16">Belongs to the MYST (SAS/MOZ) family.</text>
</comment>
<dbReference type="InterPro" id="IPR011011">
    <property type="entry name" value="Znf_FYVE_PHD"/>
</dbReference>
<dbReference type="Pfam" id="PF01853">
    <property type="entry name" value="MOZ_SAS"/>
    <property type="match status" value="1"/>
</dbReference>
<keyword evidence="7 15" id="KW-0863">Zinc-finger</keyword>
<evidence type="ECO:0000256" key="9">
    <source>
        <dbReference type="ARBA" id="ARBA00022853"/>
    </source>
</evidence>
<feature type="active site" description="Proton donor/acceptor" evidence="14">
    <location>
        <position position="661"/>
    </location>
</feature>
<comment type="caution">
    <text evidence="20">The sequence shown here is derived from an EMBL/GenBank/DDBJ whole genome shotgun (WGS) entry which is preliminary data.</text>
</comment>
<dbReference type="GO" id="GO:0006357">
    <property type="term" value="P:regulation of transcription by RNA polymerase II"/>
    <property type="evidence" value="ECO:0007669"/>
    <property type="project" value="TreeGrafter"/>
</dbReference>